<accession>F7ZBP7</accession>
<sequence length="481" mass="50550">MSISGALSNAMTGLRAAGRTSEVISANLANAMTPGYGVRNLSLSSSQLGGVAIDGVMRSVDPSLLADLRLADASFGNATDRTKFLNDFENLLGTPDQADSLAGRMAEFETTLITAASRPDAPERLNGVVDAARDIANLISAASDGVQQARSDADRSIQVQIDRLNTSLQNVKELNSQITRTISTGSDASALFDSRQAIVDEINAIVPVRLVPRDNGQIALYSTGGAILLDGGVAEIEFNAVNQVTPFMTLGNGTLSGLSVNGYPVRTDSARGTLGGGTLGAQFEIRDELGTSAQTQLDAFARDLVERFQDPAVDPSLAAGDPGIFTDAGVAFDPLNEVGLSARLGINADVDERQGGESWRIRDGVNAVTPGDVGDARLIQSLSDTLTAKRTPASGEFGAGSFSAMNLISTLTSQVGSDRSRAEQSLSFASSQFDELTQQILANGVDSDQELQRLLIVEQAYAANVRMIEAADEMMQTILRI</sequence>
<name>F7ZBP7_ROSLO</name>
<feature type="domain" description="Flagellar basal body rod protein N-terminal" evidence="7">
    <location>
        <begin position="8"/>
        <end position="36"/>
    </location>
</feature>
<dbReference type="NCBIfam" id="TIGR02492">
    <property type="entry name" value="flgK_ends"/>
    <property type="match status" value="1"/>
</dbReference>
<dbReference type="GO" id="GO:0044780">
    <property type="term" value="P:bacterial-type flagellum assembly"/>
    <property type="evidence" value="ECO:0007669"/>
    <property type="project" value="InterPro"/>
</dbReference>
<evidence type="ECO:0000256" key="2">
    <source>
        <dbReference type="ARBA" id="ARBA00004613"/>
    </source>
</evidence>
<dbReference type="EMBL" id="CP002623">
    <property type="protein sequence ID" value="AEI95629.1"/>
    <property type="molecule type" value="Genomic_DNA"/>
</dbReference>
<dbReference type="Pfam" id="PF06429">
    <property type="entry name" value="Flg_bbr_C"/>
    <property type="match status" value="1"/>
</dbReference>
<keyword evidence="11" id="KW-1185">Reference proteome</keyword>
<feature type="domain" description="Flagellar basal-body/hook protein C-terminal" evidence="8">
    <location>
        <begin position="444"/>
        <end position="481"/>
    </location>
</feature>
<dbReference type="OrthoDB" id="7181295at2"/>
<gene>
    <name evidence="10" type="primary">flgK</name>
    <name evidence="10" type="ordered locus">RLO149_c037150</name>
</gene>
<evidence type="ECO:0000313" key="11">
    <source>
        <dbReference type="Proteomes" id="UP000001353"/>
    </source>
</evidence>
<dbReference type="Pfam" id="PF22638">
    <property type="entry name" value="FlgK_D1"/>
    <property type="match status" value="1"/>
</dbReference>
<dbReference type="InterPro" id="IPR001444">
    <property type="entry name" value="Flag_bb_rod_N"/>
</dbReference>
<keyword evidence="10" id="KW-0969">Cilium</keyword>
<keyword evidence="5" id="KW-0964">Secreted</keyword>
<dbReference type="eggNOG" id="COG1256">
    <property type="taxonomic scope" value="Bacteria"/>
</dbReference>
<organism evidence="10 11">
    <name type="scientific">Roseobacter litoralis (strain ATCC 49566 / DSM 6996 / JCM 21268 / NBRC 15278 / OCh 149)</name>
    <dbReference type="NCBI Taxonomy" id="391595"/>
    <lineage>
        <taxon>Bacteria</taxon>
        <taxon>Pseudomonadati</taxon>
        <taxon>Pseudomonadota</taxon>
        <taxon>Alphaproteobacteria</taxon>
        <taxon>Rhodobacterales</taxon>
        <taxon>Roseobacteraceae</taxon>
        <taxon>Roseobacter</taxon>
    </lineage>
</organism>
<feature type="domain" description="Flagellar hook-associated protein FlgK helical" evidence="9">
    <location>
        <begin position="86"/>
        <end position="308"/>
    </location>
</feature>
<evidence type="ECO:0000256" key="3">
    <source>
        <dbReference type="ARBA" id="ARBA00009677"/>
    </source>
</evidence>
<dbReference type="KEGG" id="rli:RLO149_c037150"/>
<proteinExistence type="inferred from homology"/>
<evidence type="ECO:0000256" key="6">
    <source>
        <dbReference type="ARBA" id="ARBA00023143"/>
    </source>
</evidence>
<evidence type="ECO:0000259" key="7">
    <source>
        <dbReference type="Pfam" id="PF00460"/>
    </source>
</evidence>
<keyword evidence="6" id="KW-0975">Bacterial flagellum</keyword>
<dbReference type="AlphaFoldDB" id="F7ZBP7"/>
<dbReference type="HOGENOM" id="CLU_012762_3_2_5"/>
<dbReference type="GO" id="GO:0005198">
    <property type="term" value="F:structural molecule activity"/>
    <property type="evidence" value="ECO:0007669"/>
    <property type="project" value="InterPro"/>
</dbReference>
<evidence type="ECO:0000256" key="1">
    <source>
        <dbReference type="ARBA" id="ARBA00004117"/>
    </source>
</evidence>
<evidence type="ECO:0000259" key="8">
    <source>
        <dbReference type="Pfam" id="PF06429"/>
    </source>
</evidence>
<dbReference type="InterPro" id="IPR053927">
    <property type="entry name" value="FlgK_helical"/>
</dbReference>
<dbReference type="Proteomes" id="UP000001353">
    <property type="component" value="Chromosome"/>
</dbReference>
<dbReference type="SUPFAM" id="SSF64518">
    <property type="entry name" value="Phase 1 flagellin"/>
    <property type="match status" value="1"/>
</dbReference>
<dbReference type="GO" id="GO:0005576">
    <property type="term" value="C:extracellular region"/>
    <property type="evidence" value="ECO:0007669"/>
    <property type="project" value="UniProtKB-SubCell"/>
</dbReference>
<evidence type="ECO:0000256" key="4">
    <source>
        <dbReference type="ARBA" id="ARBA00016244"/>
    </source>
</evidence>
<reference evidence="10 11" key="1">
    <citation type="journal article" date="2011" name="BMC Genomics">
        <title>Comparative genome analysis and genome-guided physiological analysis of Roseobacter litoralis.</title>
        <authorList>
            <person name="Kalhoefer D."/>
            <person name="Thole S."/>
            <person name="Voget S."/>
            <person name="Lehmann R."/>
            <person name="Liesegang H."/>
            <person name="Wollher A."/>
            <person name="Daniel R."/>
            <person name="Simon M."/>
            <person name="Brinkhoff T."/>
        </authorList>
    </citation>
    <scope>NUCLEOTIDE SEQUENCE [LARGE SCALE GENOMIC DNA]</scope>
    <source>
        <strain evidence="11">ATCC 49566 / DSM 6996 / JCM 21268 / NBRC 15278 / OCh 149</strain>
    </source>
</reference>
<dbReference type="InterPro" id="IPR002371">
    <property type="entry name" value="FlgK"/>
</dbReference>
<evidence type="ECO:0000256" key="5">
    <source>
        <dbReference type="ARBA" id="ARBA00022525"/>
    </source>
</evidence>
<dbReference type="PANTHER" id="PTHR30033:SF1">
    <property type="entry name" value="FLAGELLAR HOOK-ASSOCIATED PROTEIN 1"/>
    <property type="match status" value="1"/>
</dbReference>
<dbReference type="STRING" id="391595.RLO149_c037150"/>
<protein>
    <recommendedName>
        <fullName evidence="4">Flagellar hook-associated protein 1</fullName>
    </recommendedName>
</protein>
<dbReference type="GO" id="GO:0009425">
    <property type="term" value="C:bacterial-type flagellum basal body"/>
    <property type="evidence" value="ECO:0007669"/>
    <property type="project" value="UniProtKB-SubCell"/>
</dbReference>
<dbReference type="GO" id="GO:0009424">
    <property type="term" value="C:bacterial-type flagellum hook"/>
    <property type="evidence" value="ECO:0007669"/>
    <property type="project" value="InterPro"/>
</dbReference>
<dbReference type="RefSeq" id="WP_013963512.1">
    <property type="nucleotide sequence ID" value="NC_015730.1"/>
</dbReference>
<comment type="subcellular location">
    <subcellularLocation>
        <location evidence="1">Bacterial flagellum basal body</location>
    </subcellularLocation>
    <subcellularLocation>
        <location evidence="2">Secreted</location>
    </subcellularLocation>
</comment>
<dbReference type="Pfam" id="PF00460">
    <property type="entry name" value="Flg_bb_rod"/>
    <property type="match status" value="1"/>
</dbReference>
<keyword evidence="10" id="KW-0966">Cell projection</keyword>
<keyword evidence="10" id="KW-0282">Flagellum</keyword>
<dbReference type="PANTHER" id="PTHR30033">
    <property type="entry name" value="FLAGELLAR HOOK-ASSOCIATED PROTEIN 1"/>
    <property type="match status" value="1"/>
</dbReference>
<comment type="similarity">
    <text evidence="3">Belongs to the flagella basal body rod proteins family.</text>
</comment>
<dbReference type="InterPro" id="IPR010930">
    <property type="entry name" value="Flg_bb/hook_C_dom"/>
</dbReference>
<evidence type="ECO:0000313" key="10">
    <source>
        <dbReference type="EMBL" id="AEI95629.1"/>
    </source>
</evidence>
<evidence type="ECO:0000259" key="9">
    <source>
        <dbReference type="Pfam" id="PF22638"/>
    </source>
</evidence>